<name>A0A329MMJ1_9BACL</name>
<organism evidence="2 3">
    <name type="scientific">Paenibacillus contaminans</name>
    <dbReference type="NCBI Taxonomy" id="450362"/>
    <lineage>
        <taxon>Bacteria</taxon>
        <taxon>Bacillati</taxon>
        <taxon>Bacillota</taxon>
        <taxon>Bacilli</taxon>
        <taxon>Bacillales</taxon>
        <taxon>Paenibacillaceae</taxon>
        <taxon>Paenibacillus</taxon>
    </lineage>
</organism>
<dbReference type="Pfam" id="PF04734">
    <property type="entry name" value="Ceramidase_alk"/>
    <property type="match status" value="1"/>
</dbReference>
<proteinExistence type="predicted"/>
<dbReference type="RefSeq" id="WP_113031264.1">
    <property type="nucleotide sequence ID" value="NZ_QMFB01000006.1"/>
</dbReference>
<accession>A0A329MMJ1</accession>
<reference evidence="2 3" key="1">
    <citation type="journal article" date="2009" name="Int. J. Syst. Evol. Microbiol.">
        <title>Paenibacillus contaminans sp. nov., isolated from a contaminated laboratory plate.</title>
        <authorList>
            <person name="Chou J.H."/>
            <person name="Lee J.H."/>
            <person name="Lin M.C."/>
            <person name="Chang P.S."/>
            <person name="Arun A.B."/>
            <person name="Young C.C."/>
            <person name="Chen W.M."/>
        </authorList>
    </citation>
    <scope>NUCLEOTIDE SEQUENCE [LARGE SCALE GENOMIC DNA]</scope>
    <source>
        <strain evidence="2 3">CKOBP-6</strain>
    </source>
</reference>
<evidence type="ECO:0000259" key="1">
    <source>
        <dbReference type="Pfam" id="PF04734"/>
    </source>
</evidence>
<feature type="domain" description="Neutral/alkaline non-lysosomal ceramidase N-terminal" evidence="1">
    <location>
        <begin position="5"/>
        <end position="247"/>
    </location>
</feature>
<comment type="caution">
    <text evidence="2">The sequence shown here is derived from an EMBL/GenBank/DDBJ whole genome shotgun (WGS) entry which is preliminary data.</text>
</comment>
<dbReference type="EMBL" id="QMFB01000006">
    <property type="protein sequence ID" value="RAV20984.1"/>
    <property type="molecule type" value="Genomic_DNA"/>
</dbReference>
<dbReference type="InterPro" id="IPR031329">
    <property type="entry name" value="NEUT/ALK_ceramidase_N"/>
</dbReference>
<dbReference type="Proteomes" id="UP000250369">
    <property type="component" value="Unassembled WGS sequence"/>
</dbReference>
<dbReference type="AlphaFoldDB" id="A0A329MMJ1"/>
<gene>
    <name evidence="2" type="ORF">DQG23_12915</name>
</gene>
<dbReference type="OrthoDB" id="622550at2"/>
<sequence length="436" mass="47466">MGQLQLGTAKIDITPANPVPLAGFASRSGSGSFAAVKQPLFARIMAFRHIDDDGQRTTAVLVSADLIWWGSERVPALKRQIAEKWTIREDAILLHATHTHSGPQTSEWFSSYLGEPDLAYLDWLDDLIAEGIGKALNDAEPVSAEHGSGTCAIAINRRERTIKRRLALADHELIAIQYRKPDGTVKAVLVHYACHPVISRDNDVSSEFTGAAMQHVEETIGGGAVAAYLQGTCGDINPGREGKVCKGGDGKVKALGLMFARDVLQVLRAPMKPLKDAPLTARLDMLDLALLPLPSREELEAGQNEQTAEGEWSRRLLEEPGRLLRGTITLELTRLRLGDGMELLGMNGEIVSAYGMFVKKLTNGCMLPLGYTNGMIGYVPTAAQLEKGGYEPDGSRTYFLLPARLEPANERLILDRFERIASESGLVRGFDKAAVE</sequence>
<evidence type="ECO:0000313" key="2">
    <source>
        <dbReference type="EMBL" id="RAV20984.1"/>
    </source>
</evidence>
<protein>
    <recommendedName>
        <fullName evidence="1">Neutral/alkaline non-lysosomal ceramidase N-terminal domain-containing protein</fullName>
    </recommendedName>
</protein>
<evidence type="ECO:0000313" key="3">
    <source>
        <dbReference type="Proteomes" id="UP000250369"/>
    </source>
</evidence>
<keyword evidence="3" id="KW-1185">Reference proteome</keyword>